<protein>
    <submittedName>
        <fullName evidence="1">Uncharacterized protein</fullName>
    </submittedName>
</protein>
<proteinExistence type="predicted"/>
<dbReference type="Proteomes" id="UP001057402">
    <property type="component" value="Chromosome 4"/>
</dbReference>
<keyword evidence="2" id="KW-1185">Reference proteome</keyword>
<gene>
    <name evidence="1" type="ORF">MLD38_010801</name>
</gene>
<organism evidence="1 2">
    <name type="scientific">Melastoma candidum</name>
    <dbReference type="NCBI Taxonomy" id="119954"/>
    <lineage>
        <taxon>Eukaryota</taxon>
        <taxon>Viridiplantae</taxon>
        <taxon>Streptophyta</taxon>
        <taxon>Embryophyta</taxon>
        <taxon>Tracheophyta</taxon>
        <taxon>Spermatophyta</taxon>
        <taxon>Magnoliopsida</taxon>
        <taxon>eudicotyledons</taxon>
        <taxon>Gunneridae</taxon>
        <taxon>Pentapetalae</taxon>
        <taxon>rosids</taxon>
        <taxon>malvids</taxon>
        <taxon>Myrtales</taxon>
        <taxon>Melastomataceae</taxon>
        <taxon>Melastomatoideae</taxon>
        <taxon>Melastomateae</taxon>
        <taxon>Melastoma</taxon>
    </lineage>
</organism>
<evidence type="ECO:0000313" key="2">
    <source>
        <dbReference type="Proteomes" id="UP001057402"/>
    </source>
</evidence>
<accession>A0ACB9R4I3</accession>
<evidence type="ECO:0000313" key="1">
    <source>
        <dbReference type="EMBL" id="KAI4372589.1"/>
    </source>
</evidence>
<dbReference type="EMBL" id="CM042883">
    <property type="protein sequence ID" value="KAI4372589.1"/>
    <property type="molecule type" value="Genomic_DNA"/>
</dbReference>
<sequence>MFWASTLMESKSSVERQCSPQLGNITWRQTMNGERRPRKLEDSLLERIKLLSYNHELPDLEDSYQLCHFNGFLACYLISKKQSSLCLLTFSLAKSKCLNTLSWVVIVSLIMLTSRICETRPAPVPCIICFPFVRKFSQERVRVR</sequence>
<comment type="caution">
    <text evidence="1">The sequence shown here is derived from an EMBL/GenBank/DDBJ whole genome shotgun (WGS) entry which is preliminary data.</text>
</comment>
<name>A0ACB9R4I3_9MYRT</name>
<reference evidence="2" key="1">
    <citation type="journal article" date="2023" name="Front. Plant Sci.">
        <title>Chromosomal-level genome assembly of Melastoma candidum provides insights into trichome evolution.</title>
        <authorList>
            <person name="Zhong Y."/>
            <person name="Wu W."/>
            <person name="Sun C."/>
            <person name="Zou P."/>
            <person name="Liu Y."/>
            <person name="Dai S."/>
            <person name="Zhou R."/>
        </authorList>
    </citation>
    <scope>NUCLEOTIDE SEQUENCE [LARGE SCALE GENOMIC DNA]</scope>
</reference>